<comment type="caution">
    <text evidence="11">The sequence shown here is derived from an EMBL/GenBank/DDBJ whole genome shotgun (WGS) entry which is preliminary data.</text>
</comment>
<feature type="compositionally biased region" description="Polar residues" evidence="8">
    <location>
        <begin position="1018"/>
        <end position="1031"/>
    </location>
</feature>
<comment type="similarity">
    <text evidence="3">Belongs to the DNA polymerase type-B-like family.</text>
</comment>
<sequence length="1031" mass="112119">MVHTATQPGTEDSFRPLLTHTQQHQKQQEKEIEPTPTLTDSEPAASAHFEGDLLPAIQSTKPSGKAKEAPYSHDPVKSSKTQQQQHYLEHSDSSINEDDDDQDHTVIEQGLAFQARCQSLHRPDSPTSLEDSQSDSGPDSFVIDIADKERLMTRFPTDALPLSKLTMVDHNIPSAPTSDQQDLLNGNSPMSPSQVATPPLSPIKAPVHGKSDEDDDETLEDGDDESIENGIGNESRNHQDATLDESDSISQEIGLAQQNLEQALEEEQTCITDWGSEALLPSLQEETSSVLLSADDTSADDTSAPAGSSTSSTGNPPKVSAWSTLLPGVAPIPPLKPTTRPSAIQRSEQARLHERFPIVLPYESQVKLSMEMVDLFESLLPTEESHERRTKFIKKIEIILNAEWPGQDIQAYPFGSTVNDLGTSTSDVDICIMTTWSGLKNVQMLANAFRKHGMQKVFCVPRAKVPIVKLWDPELHLSCDVNINTPLGLLNTKMIKTYVAIDPRVRPFAMIIKHWSRRRVLNDAANGGTISTYTWICIVINFLQMRSPPILPVLHKIPHTLFDDNQVINGNNTSFCDDIESLEGFGFPNKETLGGLLYAFFRRFAIEFDYDNHVISVREGCYLTKESKGWHLPGKQYKMFCVEEPIDTSRNLGNSSDMTSSKGLREEFRRALDVLYKNASLNLCCAQFVFPPSYYHSSNNVRKGTNGTMITNNNNYAAGRRYLNGYRSQNYYYDEADYDDDDDDDSVGEISVMETLNIGTRPAHSKDPTGSSKQQSSRRDSVSSSSRGQGGEKGRASSKESNNSGRQGETISNRSQSKSRAKQTKGDKDSASSTAGDSSKPASSSRGKQEKSSSSSSATANRRNKKSSGGSGGDGQKGGRGGGGSNGSSNGIAGGNSGRAPRAAVEFSLADIATAAPRLLSASSKADQESLLVAVDNFVGSDPTGNGDGSKNRQKKRAGSKNVVWSTNSNRGESSRRQQPTTKGAQLPADQDKTRVIIVASEEFSSNNNLNGGSSDNITTTTTNGDAALST</sequence>
<feature type="compositionally biased region" description="Polar residues" evidence="8">
    <location>
        <begin position="963"/>
        <end position="984"/>
    </location>
</feature>
<protein>
    <recommendedName>
        <fullName evidence="4">polynucleotide adenylyltransferase</fullName>
        <ecNumber evidence="4">2.7.7.19</ecNumber>
    </recommendedName>
</protein>
<keyword evidence="6" id="KW-0479">Metal-binding</keyword>
<reference evidence="11" key="1">
    <citation type="journal article" date="2020" name="Fungal Divers.">
        <title>Resolving the Mortierellaceae phylogeny through synthesis of multi-gene phylogenetics and phylogenomics.</title>
        <authorList>
            <person name="Vandepol N."/>
            <person name="Liber J."/>
            <person name="Desiro A."/>
            <person name="Na H."/>
            <person name="Kennedy M."/>
            <person name="Barry K."/>
            <person name="Grigoriev I.V."/>
            <person name="Miller A.N."/>
            <person name="O'Donnell K."/>
            <person name="Stajich J.E."/>
            <person name="Bonito G."/>
        </authorList>
    </citation>
    <scope>NUCLEOTIDE SEQUENCE</scope>
    <source>
        <strain evidence="11">NRRL 2591</strain>
    </source>
</reference>
<dbReference type="SUPFAM" id="SSF81301">
    <property type="entry name" value="Nucleotidyltransferase"/>
    <property type="match status" value="1"/>
</dbReference>
<feature type="domain" description="Poly(A) RNA polymerase mitochondrial-like central palm" evidence="10">
    <location>
        <begin position="368"/>
        <end position="499"/>
    </location>
</feature>
<proteinExistence type="inferred from homology"/>
<feature type="compositionally biased region" description="Low complexity" evidence="8">
    <location>
        <begin position="295"/>
        <end position="313"/>
    </location>
</feature>
<organism evidence="11 12">
    <name type="scientific">Mortierella hygrophila</name>
    <dbReference type="NCBI Taxonomy" id="979708"/>
    <lineage>
        <taxon>Eukaryota</taxon>
        <taxon>Fungi</taxon>
        <taxon>Fungi incertae sedis</taxon>
        <taxon>Mucoromycota</taxon>
        <taxon>Mortierellomycotina</taxon>
        <taxon>Mortierellomycetes</taxon>
        <taxon>Mortierellales</taxon>
        <taxon>Mortierellaceae</taxon>
        <taxon>Mortierella</taxon>
    </lineage>
</organism>
<dbReference type="AlphaFoldDB" id="A0A9P6F834"/>
<feature type="region of interest" description="Disordered" evidence="8">
    <location>
        <begin position="171"/>
        <end position="247"/>
    </location>
</feature>
<accession>A0A9P6F834</accession>
<dbReference type="EMBL" id="JAAAXW010000100">
    <property type="protein sequence ID" value="KAF9544006.1"/>
    <property type="molecule type" value="Genomic_DNA"/>
</dbReference>
<keyword evidence="7" id="KW-0460">Magnesium</keyword>
<evidence type="ECO:0000256" key="6">
    <source>
        <dbReference type="ARBA" id="ARBA00022723"/>
    </source>
</evidence>
<gene>
    <name evidence="11" type="ORF">EC957_000275</name>
</gene>
<dbReference type="GO" id="GO:0010605">
    <property type="term" value="P:negative regulation of macromolecule metabolic process"/>
    <property type="evidence" value="ECO:0007669"/>
    <property type="project" value="UniProtKB-ARBA"/>
</dbReference>
<name>A0A9P6F834_9FUNG</name>
<feature type="compositionally biased region" description="Gly residues" evidence="8">
    <location>
        <begin position="869"/>
        <end position="897"/>
    </location>
</feature>
<feature type="region of interest" description="Disordered" evidence="8">
    <location>
        <begin position="295"/>
        <end position="321"/>
    </location>
</feature>
<feature type="compositionally biased region" description="Basic and acidic residues" evidence="8">
    <location>
        <begin position="65"/>
        <end position="77"/>
    </location>
</feature>
<evidence type="ECO:0000313" key="12">
    <source>
        <dbReference type="Proteomes" id="UP000723463"/>
    </source>
</evidence>
<feature type="compositionally biased region" description="Polar residues" evidence="8">
    <location>
        <begin position="174"/>
        <end position="196"/>
    </location>
</feature>
<dbReference type="InterPro" id="IPR002058">
    <property type="entry name" value="PAP_assoc"/>
</dbReference>
<feature type="region of interest" description="Disordered" evidence="8">
    <location>
        <begin position="1"/>
        <end position="140"/>
    </location>
</feature>
<feature type="compositionally biased region" description="Polar residues" evidence="8">
    <location>
        <begin position="799"/>
        <end position="816"/>
    </location>
</feature>
<evidence type="ECO:0000256" key="7">
    <source>
        <dbReference type="ARBA" id="ARBA00022842"/>
    </source>
</evidence>
<dbReference type="PANTHER" id="PTHR12271">
    <property type="entry name" value="POLY A POLYMERASE CID PAP -RELATED"/>
    <property type="match status" value="1"/>
</dbReference>
<evidence type="ECO:0000256" key="3">
    <source>
        <dbReference type="ARBA" id="ARBA00008593"/>
    </source>
</evidence>
<feature type="region of interest" description="Disordered" evidence="8">
    <location>
        <begin position="755"/>
        <end position="901"/>
    </location>
</feature>
<evidence type="ECO:0000256" key="2">
    <source>
        <dbReference type="ARBA" id="ARBA00001946"/>
    </source>
</evidence>
<evidence type="ECO:0000313" key="11">
    <source>
        <dbReference type="EMBL" id="KAF9544006.1"/>
    </source>
</evidence>
<dbReference type="GO" id="GO:1990817">
    <property type="term" value="F:poly(A) RNA polymerase activity"/>
    <property type="evidence" value="ECO:0007669"/>
    <property type="project" value="UniProtKB-EC"/>
</dbReference>
<feature type="compositionally biased region" description="Polar residues" evidence="8">
    <location>
        <begin position="1"/>
        <end position="10"/>
    </location>
</feature>
<comment type="cofactor">
    <cofactor evidence="2">
        <name>Mg(2+)</name>
        <dbReference type="ChEBI" id="CHEBI:18420"/>
    </cofactor>
</comment>
<evidence type="ECO:0000259" key="10">
    <source>
        <dbReference type="Pfam" id="PF22600"/>
    </source>
</evidence>
<feature type="compositionally biased region" description="Acidic residues" evidence="8">
    <location>
        <begin position="212"/>
        <end position="227"/>
    </location>
</feature>
<dbReference type="Gene3D" id="3.30.460.10">
    <property type="entry name" value="Beta Polymerase, domain 2"/>
    <property type="match status" value="1"/>
</dbReference>
<dbReference type="InterPro" id="IPR054708">
    <property type="entry name" value="MTPAP-like_central"/>
</dbReference>
<dbReference type="SUPFAM" id="SSF81631">
    <property type="entry name" value="PAP/OAS1 substrate-binding domain"/>
    <property type="match status" value="1"/>
</dbReference>
<keyword evidence="5" id="KW-0808">Transferase</keyword>
<feature type="compositionally biased region" description="Low complexity" evidence="8">
    <location>
        <begin position="1001"/>
        <end position="1017"/>
    </location>
</feature>
<dbReference type="GO" id="GO:0046872">
    <property type="term" value="F:metal ion binding"/>
    <property type="evidence" value="ECO:0007669"/>
    <property type="project" value="UniProtKB-KW"/>
</dbReference>
<keyword evidence="12" id="KW-1185">Reference proteome</keyword>
<dbReference type="Gene3D" id="1.10.1410.10">
    <property type="match status" value="1"/>
</dbReference>
<dbReference type="PANTHER" id="PTHR12271:SF113">
    <property type="entry name" value="POLY(A) RNA POLYMERASE CID11"/>
    <property type="match status" value="1"/>
</dbReference>
<dbReference type="InterPro" id="IPR043519">
    <property type="entry name" value="NT_sf"/>
</dbReference>
<evidence type="ECO:0000256" key="5">
    <source>
        <dbReference type="ARBA" id="ARBA00022679"/>
    </source>
</evidence>
<dbReference type="Pfam" id="PF22600">
    <property type="entry name" value="MTPAP-like_central"/>
    <property type="match status" value="1"/>
</dbReference>
<dbReference type="Proteomes" id="UP000723463">
    <property type="component" value="Unassembled WGS sequence"/>
</dbReference>
<feature type="region of interest" description="Disordered" evidence="8">
    <location>
        <begin position="938"/>
        <end position="1031"/>
    </location>
</feature>
<dbReference type="EC" id="2.7.7.19" evidence="4"/>
<dbReference type="Pfam" id="PF03828">
    <property type="entry name" value="PAP_assoc"/>
    <property type="match status" value="1"/>
</dbReference>
<feature type="compositionally biased region" description="Polar residues" evidence="8">
    <location>
        <begin position="125"/>
        <end position="137"/>
    </location>
</feature>
<feature type="compositionally biased region" description="Polar residues" evidence="8">
    <location>
        <begin position="831"/>
        <end position="842"/>
    </location>
</feature>
<evidence type="ECO:0000259" key="9">
    <source>
        <dbReference type="Pfam" id="PF03828"/>
    </source>
</evidence>
<evidence type="ECO:0000256" key="1">
    <source>
        <dbReference type="ARBA" id="ARBA00001936"/>
    </source>
</evidence>
<evidence type="ECO:0000256" key="4">
    <source>
        <dbReference type="ARBA" id="ARBA00012388"/>
    </source>
</evidence>
<evidence type="ECO:0000256" key="8">
    <source>
        <dbReference type="SAM" id="MobiDB-lite"/>
    </source>
</evidence>
<dbReference type="GO" id="GO:0031123">
    <property type="term" value="P:RNA 3'-end processing"/>
    <property type="evidence" value="ECO:0007669"/>
    <property type="project" value="TreeGrafter"/>
</dbReference>
<dbReference type="CDD" id="cd05402">
    <property type="entry name" value="NT_PAP_TUTase"/>
    <property type="match status" value="1"/>
</dbReference>
<comment type="cofactor">
    <cofactor evidence="1">
        <name>Mn(2+)</name>
        <dbReference type="ChEBI" id="CHEBI:29035"/>
    </cofactor>
</comment>
<feature type="domain" description="PAP-associated" evidence="9">
    <location>
        <begin position="592"/>
        <end position="649"/>
    </location>
</feature>